<keyword evidence="2" id="KW-0645">Protease</keyword>
<dbReference type="InterPro" id="IPR011249">
    <property type="entry name" value="Metalloenz_LuxS/M16"/>
</dbReference>
<name>A0A875RXD3_EENNA</name>
<reference evidence="11" key="1">
    <citation type="submission" date="2020-10" db="EMBL/GenBank/DDBJ databases">
        <authorList>
            <person name="Roach M.J.R."/>
        </authorList>
    </citation>
    <scope>NUCLEOTIDE SEQUENCE</scope>
    <source>
        <strain evidence="11">CBS 1945</strain>
    </source>
</reference>
<dbReference type="Proteomes" id="UP000662931">
    <property type="component" value="Chromosome 1"/>
</dbReference>
<dbReference type="GO" id="GO:0005739">
    <property type="term" value="C:mitochondrion"/>
    <property type="evidence" value="ECO:0007669"/>
    <property type="project" value="TreeGrafter"/>
</dbReference>
<dbReference type="GO" id="GO:0043171">
    <property type="term" value="P:peptide catabolic process"/>
    <property type="evidence" value="ECO:0007669"/>
    <property type="project" value="TreeGrafter"/>
</dbReference>
<dbReference type="InterPro" id="IPR054734">
    <property type="entry name" value="PqqF-like_C_4"/>
</dbReference>
<evidence type="ECO:0000313" key="12">
    <source>
        <dbReference type="Proteomes" id="UP000662931"/>
    </source>
</evidence>
<dbReference type="GeneID" id="62194420"/>
<feature type="domain" description="Peptidase M16 C-terminal" evidence="8">
    <location>
        <begin position="205"/>
        <end position="402"/>
    </location>
</feature>
<dbReference type="OrthoDB" id="952271at2759"/>
<evidence type="ECO:0000259" key="9">
    <source>
        <dbReference type="Pfam" id="PF16187"/>
    </source>
</evidence>
<dbReference type="RefSeq" id="XP_038777271.1">
    <property type="nucleotide sequence ID" value="XM_038921343.1"/>
</dbReference>
<evidence type="ECO:0000256" key="2">
    <source>
        <dbReference type="ARBA" id="ARBA00022670"/>
    </source>
</evidence>
<evidence type="ECO:0000256" key="5">
    <source>
        <dbReference type="ARBA" id="ARBA00022833"/>
    </source>
</evidence>
<evidence type="ECO:0000313" key="11">
    <source>
        <dbReference type="EMBL" id="QPG73706.1"/>
    </source>
</evidence>
<dbReference type="Pfam" id="PF00675">
    <property type="entry name" value="Peptidase_M16"/>
    <property type="match status" value="1"/>
</dbReference>
<keyword evidence="5" id="KW-0862">Zinc</keyword>
<protein>
    <submittedName>
        <fullName evidence="11">Uncharacterized protein</fullName>
    </submittedName>
</protein>
<evidence type="ECO:0000256" key="6">
    <source>
        <dbReference type="ARBA" id="ARBA00023049"/>
    </source>
</evidence>
<keyword evidence="12" id="KW-1185">Reference proteome</keyword>
<dbReference type="Pfam" id="PF16187">
    <property type="entry name" value="Peptidase_M16_M"/>
    <property type="match status" value="1"/>
</dbReference>
<dbReference type="InterPro" id="IPR011765">
    <property type="entry name" value="Pept_M16_N"/>
</dbReference>
<feature type="domain" description="Peptidase M16 middle/third" evidence="9">
    <location>
        <begin position="521"/>
        <end position="772"/>
    </location>
</feature>
<keyword evidence="6" id="KW-0482">Metalloprotease</keyword>
<sequence length="1185" mass="134180">MPQFFDNPFPVPYSAKGRSYRFLRLDNGILALIISDPTEDIATMSLSVATGHHADPDNVPGLAHLCEHMICVSSKEYPQIDSYKTKIHEAGGSCNAVTVNEKTSFFFSIPIVFSNNIKEGKDAFGSVLEVFVSYFKHPLFDASYADREVIAIDNEHTKNCSSISRIGFQGLKLLANPANEFHRFSTGNYTTLHETISRNDIQAILKDFFKKEYLPERIAIVLKGPQTLNHLQKLAVTHFSTIGEERSGFEKLLKKSSSKSHTENLPEGLLASHIAAAIWLPRYKSIIFTPNQLGRFIIISKDDSEQVLRIFFPFNISGSDWSPKQLSIFASFWCHILGSETKSSLNSSYLKQKYIGESVAKAFSLSSNTTVLELQLTMTQTGVRNLDHVIQLFFDYMSLFVNPRDHKFERKLAKAFSQFNSINLYNFFHAENGVGGLSEMRSLSERLLSSFKSLSQWFFLGSPCFDVTDEGFVDSFNQSKASEAFWIHQTQSFKDFVTLTCNPDNMLLSFVGNSFIMESGASWITNQNIPDCKDENFQFTYKVGSFPSKSWNMNTDSGVFRIPPPNSFAPKIITQQNKILAMFEANMETSMGASLGYAVKNITTTSVPELKYFDSGCQFWIKKEYDSTFDDKLFVSVELSSLTSDITVSDIIALELLCNLVKNRLREELYPALVMGYSYDIFPSLKGDIGVILHISGPKLNILKVLGLLVNETKIVTRTFLSSVTSEEFRDSRIDVMKKYKSGQAMPSHTLVSLGLMAIMEQNTWLLDRRIEALEDLDFTTTAAIFRTLFHSCYASCLVHGDIDDKEKVRQEITQCISQLVDHFDGQNQAAPSTICLPENQNITAKSTCKDPTNALAYFLQTSLRRDMQSRTLTKLLSFILSNSLLWKLRVQYQLGYVIMVGLRTFRKVEGIHITIMSAELKPEALETKVQEIIMEWYVEFRKNLNDEKFHSQYISRFLSAYSSSNQKMNVAGGPSSLTQGSLVSGVSGSSLARQHQGYWDQIINRSYQFSHNLTGEDSIDVSYLRNLKLESFLTFIETKILPTSRKRIKVSAMLSTECSQEVVEQMLTPIRLYCFLSSVGLPIKRDKLEEILEESGESKVALCKNLLKYYKRQGRTFRLITAGLTKLPIAVFPSTNKKMWDAKMEQTVPFEIDINHLQEWQKHVGFVCDESLGNLLEEYRATGV</sequence>
<dbReference type="AlphaFoldDB" id="A0A875RXD3"/>
<feature type="domain" description="Peptidase M16 N-terminal" evidence="7">
    <location>
        <begin position="32"/>
        <end position="156"/>
    </location>
</feature>
<accession>A0A875RXD3</accession>
<dbReference type="InterPro" id="IPR050626">
    <property type="entry name" value="Peptidase_M16"/>
</dbReference>
<dbReference type="SUPFAM" id="SSF63411">
    <property type="entry name" value="LuxS/MPP-like metallohydrolase"/>
    <property type="match status" value="4"/>
</dbReference>
<dbReference type="GO" id="GO:0046872">
    <property type="term" value="F:metal ion binding"/>
    <property type="evidence" value="ECO:0007669"/>
    <property type="project" value="UniProtKB-KW"/>
</dbReference>
<gene>
    <name evidence="11" type="ORF">FOA43_001019</name>
</gene>
<dbReference type="PANTHER" id="PTHR43690">
    <property type="entry name" value="NARDILYSIN"/>
    <property type="match status" value="1"/>
</dbReference>
<dbReference type="GO" id="GO:0005829">
    <property type="term" value="C:cytosol"/>
    <property type="evidence" value="ECO:0007669"/>
    <property type="project" value="TreeGrafter"/>
</dbReference>
<evidence type="ECO:0000256" key="1">
    <source>
        <dbReference type="ARBA" id="ARBA00007261"/>
    </source>
</evidence>
<dbReference type="InterPro" id="IPR032632">
    <property type="entry name" value="Peptidase_M16_M"/>
</dbReference>
<dbReference type="KEGG" id="bnn:FOA43_001019"/>
<dbReference type="Pfam" id="PF22456">
    <property type="entry name" value="PqqF-like_C_4"/>
    <property type="match status" value="1"/>
</dbReference>
<keyword evidence="4" id="KW-0378">Hydrolase</keyword>
<evidence type="ECO:0000256" key="4">
    <source>
        <dbReference type="ARBA" id="ARBA00022801"/>
    </source>
</evidence>
<evidence type="ECO:0000259" key="10">
    <source>
        <dbReference type="Pfam" id="PF22456"/>
    </source>
</evidence>
<evidence type="ECO:0000259" key="8">
    <source>
        <dbReference type="Pfam" id="PF05193"/>
    </source>
</evidence>
<dbReference type="PANTHER" id="PTHR43690:SF18">
    <property type="entry name" value="INSULIN-DEGRADING ENZYME-RELATED"/>
    <property type="match status" value="1"/>
</dbReference>
<evidence type="ECO:0000259" key="7">
    <source>
        <dbReference type="Pfam" id="PF00675"/>
    </source>
</evidence>
<organism evidence="11 12">
    <name type="scientific">Eeniella nana</name>
    <name type="common">Yeast</name>
    <name type="synonym">Brettanomyces nanus</name>
    <dbReference type="NCBI Taxonomy" id="13502"/>
    <lineage>
        <taxon>Eukaryota</taxon>
        <taxon>Fungi</taxon>
        <taxon>Dikarya</taxon>
        <taxon>Ascomycota</taxon>
        <taxon>Saccharomycotina</taxon>
        <taxon>Pichiomycetes</taxon>
        <taxon>Pichiales</taxon>
        <taxon>Pichiaceae</taxon>
        <taxon>Brettanomyces</taxon>
    </lineage>
</organism>
<keyword evidence="3" id="KW-0479">Metal-binding</keyword>
<dbReference type="EMBL" id="CP064812">
    <property type="protein sequence ID" value="QPG73706.1"/>
    <property type="molecule type" value="Genomic_DNA"/>
</dbReference>
<feature type="domain" description="Coenzyme PQQ synthesis protein F-like C-terminal lobe" evidence="10">
    <location>
        <begin position="877"/>
        <end position="953"/>
    </location>
</feature>
<dbReference type="Gene3D" id="3.30.830.10">
    <property type="entry name" value="Metalloenzyme, LuxS/M16 peptidase-like"/>
    <property type="match status" value="4"/>
</dbReference>
<dbReference type="GO" id="GO:0051603">
    <property type="term" value="P:proteolysis involved in protein catabolic process"/>
    <property type="evidence" value="ECO:0007669"/>
    <property type="project" value="TreeGrafter"/>
</dbReference>
<dbReference type="InterPro" id="IPR007863">
    <property type="entry name" value="Peptidase_M16_C"/>
</dbReference>
<comment type="similarity">
    <text evidence="1">Belongs to the peptidase M16 family.</text>
</comment>
<proteinExistence type="inferred from homology"/>
<dbReference type="Pfam" id="PF05193">
    <property type="entry name" value="Peptidase_M16_C"/>
    <property type="match status" value="1"/>
</dbReference>
<dbReference type="GO" id="GO:0004222">
    <property type="term" value="F:metalloendopeptidase activity"/>
    <property type="evidence" value="ECO:0007669"/>
    <property type="project" value="TreeGrafter"/>
</dbReference>
<evidence type="ECO:0000256" key="3">
    <source>
        <dbReference type="ARBA" id="ARBA00022723"/>
    </source>
</evidence>